<organism evidence="3">
    <name type="scientific">Mesocestoides corti</name>
    <name type="common">Flatworm</name>
    <dbReference type="NCBI Taxonomy" id="53468"/>
    <lineage>
        <taxon>Eukaryota</taxon>
        <taxon>Metazoa</taxon>
        <taxon>Spiralia</taxon>
        <taxon>Lophotrochozoa</taxon>
        <taxon>Platyhelminthes</taxon>
        <taxon>Cestoda</taxon>
        <taxon>Eucestoda</taxon>
        <taxon>Cyclophyllidea</taxon>
        <taxon>Mesocestoididae</taxon>
        <taxon>Mesocestoides</taxon>
    </lineage>
</organism>
<feature type="chain" id="PRO_5024449461" evidence="1">
    <location>
        <begin position="17"/>
        <end position="205"/>
    </location>
</feature>
<feature type="domain" description="SCP" evidence="2">
    <location>
        <begin position="22"/>
        <end position="155"/>
    </location>
</feature>
<dbReference type="InterPro" id="IPR014044">
    <property type="entry name" value="CAP_dom"/>
</dbReference>
<evidence type="ECO:0000256" key="1">
    <source>
        <dbReference type="SAM" id="SignalP"/>
    </source>
</evidence>
<keyword evidence="1" id="KW-0732">Signal</keyword>
<proteinExistence type="predicted"/>
<dbReference type="InterPro" id="IPR035940">
    <property type="entry name" value="CAP_sf"/>
</dbReference>
<dbReference type="AlphaFoldDB" id="A0A5K3FGG2"/>
<sequence>MLKFLSMLILMWRVLAKVPTDEERKTILECHTKLREHVNPPASNMLLLNYSVEMEHLAVKYFADCRPPINREPFRGTSNLLMIGRSEKSRSVQELCKVNGNFYDYEKDQCSGPCLVHNLMVWASAAEVGCASKVCPNEFDSSKSKYALVCIYKLSDPCLTGRPYDKGKSCSRCPDGYGCLRNQCYKGEPITTLVDMTTTPIGTVV</sequence>
<dbReference type="Pfam" id="PF00188">
    <property type="entry name" value="CAP"/>
    <property type="match status" value="1"/>
</dbReference>
<evidence type="ECO:0000313" key="3">
    <source>
        <dbReference type="WBParaSite" id="MCU_007189-RA"/>
    </source>
</evidence>
<dbReference type="SMART" id="SM00198">
    <property type="entry name" value="SCP"/>
    <property type="match status" value="1"/>
</dbReference>
<protein>
    <submittedName>
        <fullName evidence="3">SCP domain-containing protein</fullName>
    </submittedName>
</protein>
<dbReference type="Gene3D" id="3.40.33.10">
    <property type="entry name" value="CAP"/>
    <property type="match status" value="1"/>
</dbReference>
<dbReference type="SUPFAM" id="SSF55797">
    <property type="entry name" value="PR-1-like"/>
    <property type="match status" value="1"/>
</dbReference>
<evidence type="ECO:0000259" key="2">
    <source>
        <dbReference type="SMART" id="SM00198"/>
    </source>
</evidence>
<reference evidence="3" key="1">
    <citation type="submission" date="2019-11" db="UniProtKB">
        <authorList>
            <consortium name="WormBaseParasite"/>
        </authorList>
    </citation>
    <scope>IDENTIFICATION</scope>
</reference>
<feature type="signal peptide" evidence="1">
    <location>
        <begin position="1"/>
        <end position="16"/>
    </location>
</feature>
<dbReference type="CDD" id="cd05380">
    <property type="entry name" value="CAP_euk"/>
    <property type="match status" value="1"/>
</dbReference>
<name>A0A5K3FGG2_MESCO</name>
<accession>A0A5K3FGG2</accession>
<dbReference type="WBParaSite" id="MCU_007189-RA">
    <property type="protein sequence ID" value="MCU_007189-RA"/>
    <property type="gene ID" value="MCU_007189"/>
</dbReference>